<dbReference type="Proteomes" id="UP001341281">
    <property type="component" value="Chromosome 01"/>
</dbReference>
<evidence type="ECO:0000313" key="2">
    <source>
        <dbReference type="EMBL" id="WVZ51864.1"/>
    </source>
</evidence>
<dbReference type="AlphaFoldDB" id="A0AAQ3PM10"/>
<protein>
    <submittedName>
        <fullName evidence="2">Uncharacterized protein</fullName>
    </submittedName>
</protein>
<sequence length="180" mass="19297">MAPAVPNPSAVQSSKAAPVVARDEPLLLLLRREPGDDVVLPLHPGNNGNAAGCGTRSSSPWLLPTAGFAYLMFSSGMALHRSWPDYGAVAFIVFAYADLVALFYCLRRYERSEPGSVTRDRLKAVVWALTAALTLLFSYKVAALMPTAVAVLVWIMGVATIAGGFAAFFCFDNKKDVDTV</sequence>
<keyword evidence="1" id="KW-0472">Membrane</keyword>
<evidence type="ECO:0000256" key="1">
    <source>
        <dbReference type="SAM" id="Phobius"/>
    </source>
</evidence>
<dbReference type="EMBL" id="CP144745">
    <property type="protein sequence ID" value="WVZ51864.1"/>
    <property type="molecule type" value="Genomic_DNA"/>
</dbReference>
<organism evidence="2 3">
    <name type="scientific">Paspalum notatum var. saurae</name>
    <dbReference type="NCBI Taxonomy" id="547442"/>
    <lineage>
        <taxon>Eukaryota</taxon>
        <taxon>Viridiplantae</taxon>
        <taxon>Streptophyta</taxon>
        <taxon>Embryophyta</taxon>
        <taxon>Tracheophyta</taxon>
        <taxon>Spermatophyta</taxon>
        <taxon>Magnoliopsida</taxon>
        <taxon>Liliopsida</taxon>
        <taxon>Poales</taxon>
        <taxon>Poaceae</taxon>
        <taxon>PACMAD clade</taxon>
        <taxon>Panicoideae</taxon>
        <taxon>Andropogonodae</taxon>
        <taxon>Paspaleae</taxon>
        <taxon>Paspalinae</taxon>
        <taxon>Paspalum</taxon>
    </lineage>
</organism>
<keyword evidence="3" id="KW-1185">Reference proteome</keyword>
<feature type="transmembrane region" description="Helical" evidence="1">
    <location>
        <begin position="86"/>
        <end position="104"/>
    </location>
</feature>
<accession>A0AAQ3PM10</accession>
<keyword evidence="1" id="KW-0812">Transmembrane</keyword>
<keyword evidence="1" id="KW-1133">Transmembrane helix</keyword>
<proteinExistence type="predicted"/>
<feature type="transmembrane region" description="Helical" evidence="1">
    <location>
        <begin position="124"/>
        <end position="142"/>
    </location>
</feature>
<evidence type="ECO:0000313" key="3">
    <source>
        <dbReference type="Proteomes" id="UP001341281"/>
    </source>
</evidence>
<dbReference type="PANTHER" id="PTHR46610">
    <property type="entry name" value="OS05G0181300 PROTEIN"/>
    <property type="match status" value="1"/>
</dbReference>
<name>A0AAQ3PM10_PASNO</name>
<reference evidence="2 3" key="1">
    <citation type="submission" date="2024-02" db="EMBL/GenBank/DDBJ databases">
        <title>High-quality chromosome-scale genome assembly of Pensacola bahiagrass (Paspalum notatum Flugge var. saurae).</title>
        <authorList>
            <person name="Vega J.M."/>
            <person name="Podio M."/>
            <person name="Orjuela J."/>
            <person name="Siena L.A."/>
            <person name="Pessino S.C."/>
            <person name="Combes M.C."/>
            <person name="Mariac C."/>
            <person name="Albertini E."/>
            <person name="Pupilli F."/>
            <person name="Ortiz J.P.A."/>
            <person name="Leblanc O."/>
        </authorList>
    </citation>
    <scope>NUCLEOTIDE SEQUENCE [LARGE SCALE GENOMIC DNA]</scope>
    <source>
        <strain evidence="2">R1</strain>
        <tissue evidence="2">Leaf</tissue>
    </source>
</reference>
<feature type="transmembrane region" description="Helical" evidence="1">
    <location>
        <begin position="148"/>
        <end position="171"/>
    </location>
</feature>
<dbReference type="InterPro" id="IPR045501">
    <property type="entry name" value="DUF6490"/>
</dbReference>
<dbReference type="Pfam" id="PF20100">
    <property type="entry name" value="DUF6490"/>
    <property type="match status" value="1"/>
</dbReference>
<gene>
    <name evidence="2" type="ORF">U9M48_002967</name>
</gene>
<dbReference type="PANTHER" id="PTHR46610:SF3">
    <property type="entry name" value="OS01G0238200 PROTEIN"/>
    <property type="match status" value="1"/>
</dbReference>